<dbReference type="SMART" id="SM00382">
    <property type="entry name" value="AAA"/>
    <property type="match status" value="1"/>
</dbReference>
<dbReference type="Gene3D" id="3.40.50.300">
    <property type="entry name" value="P-loop containing nucleotide triphosphate hydrolases"/>
    <property type="match status" value="1"/>
</dbReference>
<dbReference type="GO" id="GO:0006261">
    <property type="term" value="P:DNA-templated DNA replication"/>
    <property type="evidence" value="ECO:0007669"/>
    <property type="project" value="TreeGrafter"/>
</dbReference>
<dbReference type="EMBL" id="CAEZVK010000048">
    <property type="protein sequence ID" value="CAB4629034.1"/>
    <property type="molecule type" value="Genomic_DNA"/>
</dbReference>
<protein>
    <submittedName>
        <fullName evidence="2">Unannotated protein</fullName>
    </submittedName>
</protein>
<dbReference type="InterPro" id="IPR050238">
    <property type="entry name" value="DNA_Rep/Repair_Clamp_Loader"/>
</dbReference>
<name>A0A6J6HN20_9ZZZZ</name>
<proteinExistence type="predicted"/>
<accession>A0A6J6HN20</accession>
<sequence length="363" mass="39189">MTSRTDYPPLSAELAGIELWANVVGQDDAVGELRAAVDAPVHAYLLVGPRGSGKRELARAFAAALVSRDRTGDDAVRQARMALTQNHSDITEFERVGASISAEQADTIIATAARSSIEDGPKVLILDEFHLVTTAAPKLLKTIEEPPAGTVFVVLADDVPNDLVTIASRCVRIDLATITDDLIIERLIAEGVAPERAADAAAAAVGDLGRARLLATDDRLALRRAAWRAVPDRLDGTGARAIETADDLLAMIDDAMTPLAEAHAAEVAEFAELVAARGERGSGRKQFEDRHKREVRRYRTDEIRAGLTELSRRYRDDLAASSRPTDVTAAIDDIADLASNLVRNPNERLQLVALFSKLGRPRR</sequence>
<dbReference type="Pfam" id="PF13177">
    <property type="entry name" value="DNA_pol3_delta2"/>
    <property type="match status" value="1"/>
</dbReference>
<reference evidence="2" key="1">
    <citation type="submission" date="2020-05" db="EMBL/GenBank/DDBJ databases">
        <authorList>
            <person name="Chiriac C."/>
            <person name="Salcher M."/>
            <person name="Ghai R."/>
            <person name="Kavagutti S V."/>
        </authorList>
    </citation>
    <scope>NUCLEOTIDE SEQUENCE</scope>
</reference>
<organism evidence="2">
    <name type="scientific">freshwater metagenome</name>
    <dbReference type="NCBI Taxonomy" id="449393"/>
    <lineage>
        <taxon>unclassified sequences</taxon>
        <taxon>metagenomes</taxon>
        <taxon>ecological metagenomes</taxon>
    </lineage>
</organism>
<evidence type="ECO:0000313" key="3">
    <source>
        <dbReference type="EMBL" id="CAB4629034.1"/>
    </source>
</evidence>
<dbReference type="InterPro" id="IPR027417">
    <property type="entry name" value="P-loop_NTPase"/>
</dbReference>
<evidence type="ECO:0000313" key="2">
    <source>
        <dbReference type="EMBL" id="CAB4613953.1"/>
    </source>
</evidence>
<dbReference type="PANTHER" id="PTHR11669:SF8">
    <property type="entry name" value="DNA POLYMERASE III SUBUNIT DELTA"/>
    <property type="match status" value="1"/>
</dbReference>
<dbReference type="EMBL" id="CAEZUO010000082">
    <property type="protein sequence ID" value="CAB4613953.1"/>
    <property type="molecule type" value="Genomic_DNA"/>
</dbReference>
<dbReference type="SUPFAM" id="SSF52540">
    <property type="entry name" value="P-loop containing nucleoside triphosphate hydrolases"/>
    <property type="match status" value="1"/>
</dbReference>
<dbReference type="CDD" id="cd00009">
    <property type="entry name" value="AAA"/>
    <property type="match status" value="1"/>
</dbReference>
<evidence type="ECO:0000313" key="4">
    <source>
        <dbReference type="EMBL" id="CAB4932324.1"/>
    </source>
</evidence>
<feature type="domain" description="AAA+ ATPase" evidence="1">
    <location>
        <begin position="40"/>
        <end position="179"/>
    </location>
</feature>
<dbReference type="EMBL" id="CAFBNA010000047">
    <property type="protein sequence ID" value="CAB4932324.1"/>
    <property type="molecule type" value="Genomic_DNA"/>
</dbReference>
<dbReference type="PANTHER" id="PTHR11669">
    <property type="entry name" value="REPLICATION FACTOR C / DNA POLYMERASE III GAMMA-TAU SUBUNIT"/>
    <property type="match status" value="1"/>
</dbReference>
<dbReference type="InterPro" id="IPR003593">
    <property type="entry name" value="AAA+_ATPase"/>
</dbReference>
<gene>
    <name evidence="2" type="ORF">UFOPK1827_01474</name>
    <name evidence="3" type="ORF">UFOPK2000_00592</name>
    <name evidence="4" type="ORF">UFOPK3708_00911</name>
</gene>
<evidence type="ECO:0000259" key="1">
    <source>
        <dbReference type="SMART" id="SM00382"/>
    </source>
</evidence>
<dbReference type="AlphaFoldDB" id="A0A6J6HN20"/>